<dbReference type="PRINTS" id="PR00449">
    <property type="entry name" value="RASTRNSFRMNG"/>
</dbReference>
<reference evidence="11 12" key="1">
    <citation type="journal article" date="2016" name="Nat. Commun.">
        <title>Extremotolerant tardigrade genome and improved radiotolerance of human cultured cells by tardigrade-unique protein.</title>
        <authorList>
            <person name="Hashimoto T."/>
            <person name="Horikawa D.D."/>
            <person name="Saito Y."/>
            <person name="Kuwahara H."/>
            <person name="Kozuka-Hata H."/>
            <person name="Shin-I T."/>
            <person name="Minakuchi Y."/>
            <person name="Ohishi K."/>
            <person name="Motoyama A."/>
            <person name="Aizu T."/>
            <person name="Enomoto A."/>
            <person name="Kondo K."/>
            <person name="Tanaka S."/>
            <person name="Hara Y."/>
            <person name="Koshikawa S."/>
            <person name="Sagara H."/>
            <person name="Miura T."/>
            <person name="Yokobori S."/>
            <person name="Miyagawa K."/>
            <person name="Suzuki Y."/>
            <person name="Kubo T."/>
            <person name="Oyama M."/>
            <person name="Kohara Y."/>
            <person name="Fujiyama A."/>
            <person name="Arakawa K."/>
            <person name="Katayama T."/>
            <person name="Toyoda A."/>
            <person name="Kunieda T."/>
        </authorList>
    </citation>
    <scope>NUCLEOTIDE SEQUENCE [LARGE SCALE GENOMIC DNA]</scope>
    <source>
        <strain evidence="11 12">YOKOZUNA-1</strain>
    </source>
</reference>
<keyword evidence="12" id="KW-1185">Reference proteome</keyword>
<keyword evidence="5" id="KW-0342">GTP-binding</keyword>
<dbReference type="SMART" id="SM00175">
    <property type="entry name" value="RAB"/>
    <property type="match status" value="1"/>
</dbReference>
<dbReference type="GO" id="GO:0005886">
    <property type="term" value="C:plasma membrane"/>
    <property type="evidence" value="ECO:0007669"/>
    <property type="project" value="UniProtKB-SubCell"/>
</dbReference>
<comment type="similarity">
    <text evidence="9">Belongs to the small GTPase superfamily. RasD family.</text>
</comment>
<dbReference type="PROSITE" id="PS51421">
    <property type="entry name" value="RAS"/>
    <property type="match status" value="1"/>
</dbReference>
<dbReference type="NCBIfam" id="TIGR00231">
    <property type="entry name" value="small_GTP"/>
    <property type="match status" value="1"/>
</dbReference>
<comment type="caution">
    <text evidence="11">The sequence shown here is derived from an EMBL/GenBank/DDBJ whole genome shotgun (WGS) entry which is preliminary data.</text>
</comment>
<dbReference type="SMART" id="SM00173">
    <property type="entry name" value="RAS"/>
    <property type="match status" value="1"/>
</dbReference>
<evidence type="ECO:0008006" key="13">
    <source>
        <dbReference type="Google" id="ProtNLM"/>
    </source>
</evidence>
<dbReference type="STRING" id="947166.A0A1D1VCK5"/>
<gene>
    <name evidence="11" type="primary">RvY_08039-1</name>
    <name evidence="11" type="synonym">RvY_08039.1</name>
    <name evidence="11" type="ORF">RvY_08039</name>
</gene>
<dbReference type="Proteomes" id="UP000186922">
    <property type="component" value="Unassembled WGS sequence"/>
</dbReference>
<dbReference type="FunFam" id="3.40.50.300:FF:000475">
    <property type="entry name" value="GTP-binding protein Rhes"/>
    <property type="match status" value="1"/>
</dbReference>
<dbReference type="PANTHER" id="PTHR46149">
    <property type="entry name" value="MIP08469P"/>
    <property type="match status" value="1"/>
</dbReference>
<dbReference type="GO" id="GO:0003924">
    <property type="term" value="F:GTPase activity"/>
    <property type="evidence" value="ECO:0007669"/>
    <property type="project" value="InterPro"/>
</dbReference>
<feature type="region of interest" description="Disordered" evidence="10">
    <location>
        <begin position="290"/>
        <end position="323"/>
    </location>
</feature>
<keyword evidence="3" id="KW-0488">Methylation</keyword>
<keyword evidence="4" id="KW-0547">Nucleotide-binding</keyword>
<evidence type="ECO:0000256" key="3">
    <source>
        <dbReference type="ARBA" id="ARBA00022481"/>
    </source>
</evidence>
<evidence type="ECO:0000256" key="8">
    <source>
        <dbReference type="ARBA" id="ARBA00023289"/>
    </source>
</evidence>
<keyword evidence="8" id="KW-0636">Prenylation</keyword>
<protein>
    <recommendedName>
        <fullName evidence="13">GTP-binding protein Rhes</fullName>
    </recommendedName>
</protein>
<dbReference type="AlphaFoldDB" id="A0A1D1VCK5"/>
<evidence type="ECO:0000256" key="7">
    <source>
        <dbReference type="ARBA" id="ARBA00023288"/>
    </source>
</evidence>
<evidence type="ECO:0000256" key="10">
    <source>
        <dbReference type="SAM" id="MobiDB-lite"/>
    </source>
</evidence>
<dbReference type="GO" id="GO:0005525">
    <property type="term" value="F:GTP binding"/>
    <property type="evidence" value="ECO:0007669"/>
    <property type="project" value="UniProtKB-KW"/>
</dbReference>
<dbReference type="EMBL" id="BDGG01000003">
    <property type="protein sequence ID" value="GAU96613.1"/>
    <property type="molecule type" value="Genomic_DNA"/>
</dbReference>
<dbReference type="PROSITE" id="PS51419">
    <property type="entry name" value="RAB"/>
    <property type="match status" value="1"/>
</dbReference>
<dbReference type="OrthoDB" id="265044at2759"/>
<feature type="compositionally biased region" description="Low complexity" evidence="10">
    <location>
        <begin position="295"/>
        <end position="309"/>
    </location>
</feature>
<evidence type="ECO:0000256" key="6">
    <source>
        <dbReference type="ARBA" id="ARBA00023136"/>
    </source>
</evidence>
<dbReference type="InterPro" id="IPR027417">
    <property type="entry name" value="P-loop_NTPase"/>
</dbReference>
<dbReference type="Gene3D" id="3.40.50.300">
    <property type="entry name" value="P-loop containing nucleotide triphosphate hydrolases"/>
    <property type="match status" value="1"/>
</dbReference>
<evidence type="ECO:0000256" key="1">
    <source>
        <dbReference type="ARBA" id="ARBA00004193"/>
    </source>
</evidence>
<dbReference type="Pfam" id="PF00071">
    <property type="entry name" value="Ras"/>
    <property type="match status" value="1"/>
</dbReference>
<proteinExistence type="inferred from homology"/>
<evidence type="ECO:0000256" key="5">
    <source>
        <dbReference type="ARBA" id="ARBA00023134"/>
    </source>
</evidence>
<sequence>MPMFPDHSPHHSPSRSGPRTPKMPTRQSRTGVPENKNLRLVKRVQRKLSVACLPDPRTDIVKKEQQRRVTVLGAANTGKSAIITQFLYERYPYRYKKTVDELHRAEYLIQNQGLVLEILDTSGYFEFPAMRELAIRKSDAFILVFSVDNEASLEEMKGIREEILQIKRGPDPGPDEEEPRPKIPTVVVANKADIPVEDWAVSREYVELLVKCDWGSCGYIEASAKTNYNIVEIFKELLVQANIQYALSPAIKRRRESMPNVFPPIPRNSLTSEQRATDLDESLMEHLQLPSGANSRQGSISGASSRRGSTLTAPTKRDSCNIS</sequence>
<evidence type="ECO:0000313" key="12">
    <source>
        <dbReference type="Proteomes" id="UP000186922"/>
    </source>
</evidence>
<accession>A0A1D1VCK5</accession>
<keyword evidence="2" id="KW-1003">Cell membrane</keyword>
<dbReference type="PANTHER" id="PTHR46149:SF7">
    <property type="entry name" value="GTP-BINDING PROTEIN DI-RAS2"/>
    <property type="match status" value="1"/>
</dbReference>
<keyword evidence="6" id="KW-0472">Membrane</keyword>
<evidence type="ECO:0000313" key="11">
    <source>
        <dbReference type="EMBL" id="GAU96613.1"/>
    </source>
</evidence>
<organism evidence="11 12">
    <name type="scientific">Ramazzottius varieornatus</name>
    <name type="common">Water bear</name>
    <name type="synonym">Tardigrade</name>
    <dbReference type="NCBI Taxonomy" id="947166"/>
    <lineage>
        <taxon>Eukaryota</taxon>
        <taxon>Metazoa</taxon>
        <taxon>Ecdysozoa</taxon>
        <taxon>Tardigrada</taxon>
        <taxon>Eutardigrada</taxon>
        <taxon>Parachela</taxon>
        <taxon>Hypsibioidea</taxon>
        <taxon>Ramazzottiidae</taxon>
        <taxon>Ramazzottius</taxon>
    </lineage>
</organism>
<dbReference type="SUPFAM" id="SSF52540">
    <property type="entry name" value="P-loop containing nucleoside triphosphate hydrolases"/>
    <property type="match status" value="1"/>
</dbReference>
<name>A0A1D1VCK5_RAMVA</name>
<evidence type="ECO:0000256" key="9">
    <source>
        <dbReference type="ARBA" id="ARBA00038061"/>
    </source>
</evidence>
<dbReference type="InterPro" id="IPR052236">
    <property type="entry name" value="Small_GTPase_RasD"/>
</dbReference>
<evidence type="ECO:0000256" key="4">
    <source>
        <dbReference type="ARBA" id="ARBA00022741"/>
    </source>
</evidence>
<dbReference type="SMART" id="SM00174">
    <property type="entry name" value="RHO"/>
    <property type="match status" value="1"/>
</dbReference>
<keyword evidence="7" id="KW-0449">Lipoprotein</keyword>
<feature type="region of interest" description="Disordered" evidence="10">
    <location>
        <begin position="1"/>
        <end position="34"/>
    </location>
</feature>
<dbReference type="InterPro" id="IPR001806">
    <property type="entry name" value="Small_GTPase"/>
</dbReference>
<evidence type="ECO:0000256" key="2">
    <source>
        <dbReference type="ARBA" id="ARBA00022475"/>
    </source>
</evidence>
<dbReference type="InterPro" id="IPR005225">
    <property type="entry name" value="Small_GTP-bd"/>
</dbReference>
<comment type="subcellular location">
    <subcellularLocation>
        <location evidence="1">Cell membrane</location>
        <topology evidence="1">Lipid-anchor</topology>
    </subcellularLocation>
</comment>